<dbReference type="Gramene" id="HORVU.MOREX.r3.6HG0554320.1">
    <property type="protein sequence ID" value="HORVU.MOREX.r3.6HG0554320.1.CDS1"/>
    <property type="gene ID" value="HORVU.MOREX.r3.6HG0554320"/>
</dbReference>
<evidence type="ECO:0000313" key="3">
    <source>
        <dbReference type="EnsemblPlants" id="HORVU.MOREX.r3.6HG0554320.1.CDS1"/>
    </source>
</evidence>
<dbReference type="AlphaFoldDB" id="A0A8I6YQ80"/>
<organism evidence="3 4">
    <name type="scientific">Hordeum vulgare subsp. vulgare</name>
    <name type="common">Domesticated barley</name>
    <dbReference type="NCBI Taxonomy" id="112509"/>
    <lineage>
        <taxon>Eukaryota</taxon>
        <taxon>Viridiplantae</taxon>
        <taxon>Streptophyta</taxon>
        <taxon>Embryophyta</taxon>
        <taxon>Tracheophyta</taxon>
        <taxon>Spermatophyta</taxon>
        <taxon>Magnoliopsida</taxon>
        <taxon>Liliopsida</taxon>
        <taxon>Poales</taxon>
        <taxon>Poaceae</taxon>
        <taxon>BOP clade</taxon>
        <taxon>Pooideae</taxon>
        <taxon>Triticodae</taxon>
        <taxon>Triticeae</taxon>
        <taxon>Hordeinae</taxon>
        <taxon>Hordeum</taxon>
    </lineage>
</organism>
<feature type="region of interest" description="Disordered" evidence="2">
    <location>
        <begin position="1"/>
        <end position="59"/>
    </location>
</feature>
<evidence type="ECO:0000256" key="2">
    <source>
        <dbReference type="SAM" id="MobiDB-lite"/>
    </source>
</evidence>
<evidence type="ECO:0000256" key="1">
    <source>
        <dbReference type="SAM" id="Coils"/>
    </source>
</evidence>
<proteinExistence type="predicted"/>
<dbReference type="PANTHER" id="PTHR46327">
    <property type="entry name" value="F16F4.11 PROTEIN-RELATED"/>
    <property type="match status" value="1"/>
</dbReference>
<keyword evidence="4" id="KW-1185">Reference proteome</keyword>
<protein>
    <submittedName>
        <fullName evidence="3">Uncharacterized protein</fullName>
    </submittedName>
</protein>
<dbReference type="PANTHER" id="PTHR46327:SF18">
    <property type="entry name" value="NO APICAL MERISTEM-ASSOCIATED C-TERMINAL DOMAIN-CONTAINING PROTEIN"/>
    <property type="match status" value="1"/>
</dbReference>
<reference evidence="3" key="3">
    <citation type="submission" date="2022-01" db="UniProtKB">
        <authorList>
            <consortium name="EnsemblPlants"/>
        </authorList>
    </citation>
    <scope>IDENTIFICATION</scope>
    <source>
        <strain evidence="3">subsp. vulgare</strain>
    </source>
</reference>
<keyword evidence="1" id="KW-0175">Coiled coil</keyword>
<reference evidence="3" key="2">
    <citation type="submission" date="2020-10" db="EMBL/GenBank/DDBJ databases">
        <authorList>
            <person name="Scholz U."/>
            <person name="Mascher M."/>
            <person name="Fiebig A."/>
        </authorList>
    </citation>
    <scope>NUCLEOTIDE SEQUENCE [LARGE SCALE GENOMIC DNA]</scope>
    <source>
        <strain evidence="3">cv. Morex</strain>
    </source>
</reference>
<feature type="compositionally biased region" description="Basic and acidic residues" evidence="2">
    <location>
        <begin position="39"/>
        <end position="56"/>
    </location>
</feature>
<dbReference type="Gramene" id="HORVU.MOREX.r2.6HG0460430.1">
    <property type="protein sequence ID" value="HORVU.MOREX.r2.6HG0460430.1.CDS.1"/>
    <property type="gene ID" value="HORVU.MOREX.r2.6HG0460430"/>
</dbReference>
<accession>A0A8I6YQ80</accession>
<sequence>MAPVSTLGMKRSAPSDQDEHPVGRCKGASSHQAHKITSKGKEVANPEDHGVHEANEHKRRRHLAIDINKVPHKEYNDLDNPLPFVAPTVGCRCSQLPHWLLSLVRKKQALENKILELAEQRLRWATEDLTEEMELKKIRLENEKMRVVNNRLLLQVKRKELELNIVRAKRI</sequence>
<reference evidence="4" key="1">
    <citation type="journal article" date="2012" name="Nature">
        <title>A physical, genetic and functional sequence assembly of the barley genome.</title>
        <authorList>
            <consortium name="The International Barley Genome Sequencing Consortium"/>
            <person name="Mayer K.F."/>
            <person name="Waugh R."/>
            <person name="Brown J.W."/>
            <person name="Schulman A."/>
            <person name="Langridge P."/>
            <person name="Platzer M."/>
            <person name="Fincher G.B."/>
            <person name="Muehlbauer G.J."/>
            <person name="Sato K."/>
            <person name="Close T.J."/>
            <person name="Wise R.P."/>
            <person name="Stein N."/>
        </authorList>
    </citation>
    <scope>NUCLEOTIDE SEQUENCE [LARGE SCALE GENOMIC DNA]</scope>
    <source>
        <strain evidence="4">cv. Morex</strain>
    </source>
</reference>
<name>A0A8I6YQ80_HORVV</name>
<evidence type="ECO:0000313" key="4">
    <source>
        <dbReference type="Proteomes" id="UP000011116"/>
    </source>
</evidence>
<dbReference type="SMR" id="A0A8I6YQ80"/>
<feature type="coiled-coil region" evidence="1">
    <location>
        <begin position="100"/>
        <end position="146"/>
    </location>
</feature>
<dbReference type="EnsemblPlants" id="HORVU.MOREX.r3.6HG0554320.1">
    <property type="protein sequence ID" value="HORVU.MOREX.r3.6HG0554320.1.CDS1"/>
    <property type="gene ID" value="HORVU.MOREX.r3.6HG0554320"/>
</dbReference>
<dbReference type="Proteomes" id="UP000011116">
    <property type="component" value="Chromosome 6H"/>
</dbReference>